<dbReference type="SMART" id="SM00355">
    <property type="entry name" value="ZnF_C2H2"/>
    <property type="match status" value="7"/>
</dbReference>
<dbReference type="GO" id="GO:0031519">
    <property type="term" value="C:PcG protein complex"/>
    <property type="evidence" value="ECO:0007669"/>
    <property type="project" value="TreeGrafter"/>
</dbReference>
<dbReference type="AlphaFoldDB" id="A0A6P7T2I7"/>
<feature type="domain" description="C2H2-type" evidence="12">
    <location>
        <begin position="191"/>
        <end position="218"/>
    </location>
</feature>
<feature type="compositionally biased region" description="Polar residues" evidence="11">
    <location>
        <begin position="82"/>
        <end position="92"/>
    </location>
</feature>
<feature type="compositionally biased region" description="Basic and acidic residues" evidence="11">
    <location>
        <begin position="523"/>
        <end position="533"/>
    </location>
</feature>
<dbReference type="PROSITE" id="PS00028">
    <property type="entry name" value="ZINC_FINGER_C2H2_1"/>
    <property type="match status" value="7"/>
</dbReference>
<evidence type="ECO:0000256" key="8">
    <source>
        <dbReference type="ARBA" id="ARBA00023163"/>
    </source>
</evidence>
<dbReference type="FunFam" id="3.30.160.60:FF:000358">
    <property type="entry name" value="zinc finger protein 24"/>
    <property type="match status" value="1"/>
</dbReference>
<feature type="compositionally biased region" description="Polar residues" evidence="11">
    <location>
        <begin position="42"/>
        <end position="73"/>
    </location>
</feature>
<dbReference type="PANTHER" id="PTHR14003:SF23">
    <property type="entry name" value="ZINC FINGER PROTEIN 143"/>
    <property type="match status" value="1"/>
</dbReference>
<dbReference type="FunFam" id="3.30.160.60:FF:000512">
    <property type="entry name" value="zinc finger protein 197 isoform X1"/>
    <property type="match status" value="1"/>
</dbReference>
<protein>
    <submittedName>
        <fullName evidence="14">Zinc finger protein 271-like</fullName>
    </submittedName>
</protein>
<dbReference type="RefSeq" id="XP_029644582.1">
    <property type="nucleotide sequence ID" value="XM_029788722.2"/>
</dbReference>
<sequence>MYTIPSMYSVGKQYIFDITGKAFTQEDLVRSEDYFDNNSEKQFSYTSQPTFPTQPNMNPLEQPTSTASSTSENYVPYRKPFPQQTVSSQGTGETSRNSEATEAETENTNYSGDCCSEQQRARNCSTSCYSTPKAHKCAHCSKTFARRTYLKSHERVHSGEKPFNCMYCRKAFSQRTNVRSHERTHTGEKPYMCLICRRSFCQQNELRSHERVHTGVRPYQCHFCPKAFTQLTNLRNHIRIHTGEKPFVCIVCARSFTQHNELRSHERVHTGEKPFSCSMCSKAFSQRTNLRNHERVHSGEKPFQCIYCSKSFSQRGTLKNHEHTHTTDKNQVKTSQKSASLSSSNSLSHHSKSQSHEQKSRQLGQQELIQPASSAEPCQKEPSTSAFHHKPQSSSVISKWVNSTSSHSKSQSNSSVSRISHANTHGRVSLGDDSSRKEIQSSSSIRFQQVPTIPPVIMAPSFLHQMTQGWENTYNWPRGFPMAAAWNTSGKNISSVYSHEGKLKKQKSSSGDINKGKNMNSYDVRKEIQSSSK</sequence>
<dbReference type="FunFam" id="3.30.160.60:FF:000325">
    <property type="entry name" value="ZFP90 zinc finger protein"/>
    <property type="match status" value="1"/>
</dbReference>
<dbReference type="FunFam" id="3.30.160.60:FF:000446">
    <property type="entry name" value="Zinc finger protein"/>
    <property type="match status" value="1"/>
</dbReference>
<feature type="compositionally biased region" description="Polar residues" evidence="11">
    <location>
        <begin position="361"/>
        <end position="373"/>
    </location>
</feature>
<feature type="region of interest" description="Disordered" evidence="11">
    <location>
        <begin position="42"/>
        <end position="109"/>
    </location>
</feature>
<keyword evidence="4 10" id="KW-0863">Zinc-finger</keyword>
<evidence type="ECO:0000256" key="4">
    <source>
        <dbReference type="ARBA" id="ARBA00022771"/>
    </source>
</evidence>
<feature type="domain" description="C2H2-type" evidence="12">
    <location>
        <begin position="303"/>
        <end position="330"/>
    </location>
</feature>
<evidence type="ECO:0000256" key="7">
    <source>
        <dbReference type="ARBA" id="ARBA00023125"/>
    </source>
</evidence>
<dbReference type="InterPro" id="IPR036236">
    <property type="entry name" value="Znf_C2H2_sf"/>
</dbReference>
<keyword evidence="8" id="KW-0804">Transcription</keyword>
<dbReference type="GO" id="GO:0000981">
    <property type="term" value="F:DNA-binding transcription factor activity, RNA polymerase II-specific"/>
    <property type="evidence" value="ECO:0007669"/>
    <property type="project" value="TreeGrafter"/>
</dbReference>
<feature type="domain" description="C2H2-type" evidence="12">
    <location>
        <begin position="275"/>
        <end position="302"/>
    </location>
</feature>
<feature type="region of interest" description="Disordered" evidence="11">
    <location>
        <begin position="497"/>
        <end position="533"/>
    </location>
</feature>
<feature type="compositionally biased region" description="Polar residues" evidence="11">
    <location>
        <begin position="381"/>
        <end position="402"/>
    </location>
</feature>
<accession>A0A6P7T2I7</accession>
<evidence type="ECO:0000256" key="3">
    <source>
        <dbReference type="ARBA" id="ARBA00022737"/>
    </source>
</evidence>
<keyword evidence="5" id="KW-0862">Zinc</keyword>
<evidence type="ECO:0000256" key="6">
    <source>
        <dbReference type="ARBA" id="ARBA00023015"/>
    </source>
</evidence>
<comment type="subcellular location">
    <subcellularLocation>
        <location evidence="1">Nucleus</location>
    </subcellularLocation>
</comment>
<evidence type="ECO:0000256" key="1">
    <source>
        <dbReference type="ARBA" id="ARBA00004123"/>
    </source>
</evidence>
<feature type="domain" description="C2H2-type" evidence="12">
    <location>
        <begin position="219"/>
        <end position="246"/>
    </location>
</feature>
<evidence type="ECO:0000313" key="14">
    <source>
        <dbReference type="RefSeq" id="XP_029644582.1"/>
    </source>
</evidence>
<dbReference type="PANTHER" id="PTHR14003">
    <property type="entry name" value="TRANSCRIPTIONAL REPRESSOR PROTEIN YY"/>
    <property type="match status" value="1"/>
</dbReference>
<dbReference type="FunFam" id="3.30.160.60:FF:002343">
    <property type="entry name" value="Zinc finger protein 33A"/>
    <property type="match status" value="3"/>
</dbReference>
<keyword evidence="7" id="KW-0238">DNA-binding</keyword>
<evidence type="ECO:0000256" key="2">
    <source>
        <dbReference type="ARBA" id="ARBA00022723"/>
    </source>
</evidence>
<dbReference type="SUPFAM" id="SSF57667">
    <property type="entry name" value="beta-beta-alpha zinc fingers"/>
    <property type="match status" value="4"/>
</dbReference>
<feature type="compositionally biased region" description="Low complexity" evidence="11">
    <location>
        <begin position="335"/>
        <end position="348"/>
    </location>
</feature>
<keyword evidence="2" id="KW-0479">Metal-binding</keyword>
<dbReference type="InterPro" id="IPR013087">
    <property type="entry name" value="Znf_C2H2_type"/>
</dbReference>
<feature type="compositionally biased region" description="Basic and acidic residues" evidence="11">
    <location>
        <begin position="319"/>
        <end position="331"/>
    </location>
</feature>
<keyword evidence="9" id="KW-0539">Nucleus</keyword>
<gene>
    <name evidence="14" type="primary">LOC115218789</name>
</gene>
<keyword evidence="3" id="KW-0677">Repeat</keyword>
<dbReference type="GO" id="GO:0000785">
    <property type="term" value="C:chromatin"/>
    <property type="evidence" value="ECO:0007669"/>
    <property type="project" value="TreeGrafter"/>
</dbReference>
<dbReference type="Pfam" id="PF00096">
    <property type="entry name" value="zf-C2H2"/>
    <property type="match status" value="5"/>
</dbReference>
<evidence type="ECO:0000256" key="11">
    <source>
        <dbReference type="SAM" id="MobiDB-lite"/>
    </source>
</evidence>
<proteinExistence type="predicted"/>
<keyword evidence="13" id="KW-1185">Reference proteome</keyword>
<feature type="domain" description="C2H2-type" evidence="12">
    <location>
        <begin position="135"/>
        <end position="162"/>
    </location>
</feature>
<evidence type="ECO:0000256" key="5">
    <source>
        <dbReference type="ARBA" id="ARBA00022833"/>
    </source>
</evidence>
<dbReference type="GO" id="GO:0000978">
    <property type="term" value="F:RNA polymerase II cis-regulatory region sequence-specific DNA binding"/>
    <property type="evidence" value="ECO:0007669"/>
    <property type="project" value="TreeGrafter"/>
</dbReference>
<feature type="compositionally biased region" description="Polar residues" evidence="11">
    <location>
        <begin position="508"/>
        <end position="521"/>
    </location>
</feature>
<name>A0A6P7T2I7_9MOLL</name>
<feature type="domain" description="C2H2-type" evidence="12">
    <location>
        <begin position="247"/>
        <end position="274"/>
    </location>
</feature>
<dbReference type="GO" id="GO:0005667">
    <property type="term" value="C:transcription regulator complex"/>
    <property type="evidence" value="ECO:0007669"/>
    <property type="project" value="TreeGrafter"/>
</dbReference>
<dbReference type="GO" id="GO:0008270">
    <property type="term" value="F:zinc ion binding"/>
    <property type="evidence" value="ECO:0007669"/>
    <property type="project" value="UniProtKB-KW"/>
</dbReference>
<evidence type="ECO:0000256" key="9">
    <source>
        <dbReference type="ARBA" id="ARBA00023242"/>
    </source>
</evidence>
<dbReference type="Proteomes" id="UP000515154">
    <property type="component" value="Linkage group LG14"/>
</dbReference>
<dbReference type="KEGG" id="osn:115218789"/>
<evidence type="ECO:0000313" key="13">
    <source>
        <dbReference type="Proteomes" id="UP000515154"/>
    </source>
</evidence>
<organism evidence="13 14">
    <name type="scientific">Octopus sinensis</name>
    <name type="common">East Asian common octopus</name>
    <dbReference type="NCBI Taxonomy" id="2607531"/>
    <lineage>
        <taxon>Eukaryota</taxon>
        <taxon>Metazoa</taxon>
        <taxon>Spiralia</taxon>
        <taxon>Lophotrochozoa</taxon>
        <taxon>Mollusca</taxon>
        <taxon>Cephalopoda</taxon>
        <taxon>Coleoidea</taxon>
        <taxon>Octopodiformes</taxon>
        <taxon>Octopoda</taxon>
        <taxon>Incirrata</taxon>
        <taxon>Octopodidae</taxon>
        <taxon>Octopus</taxon>
    </lineage>
</organism>
<feature type="region of interest" description="Disordered" evidence="11">
    <location>
        <begin position="318"/>
        <end position="447"/>
    </location>
</feature>
<evidence type="ECO:0000256" key="10">
    <source>
        <dbReference type="PROSITE-ProRule" id="PRU00042"/>
    </source>
</evidence>
<feature type="compositionally biased region" description="Low complexity" evidence="11">
    <location>
        <begin position="403"/>
        <end position="420"/>
    </location>
</feature>
<keyword evidence="6" id="KW-0805">Transcription regulation</keyword>
<evidence type="ECO:0000259" key="12">
    <source>
        <dbReference type="PROSITE" id="PS50157"/>
    </source>
</evidence>
<reference evidence="14" key="1">
    <citation type="submission" date="2025-08" db="UniProtKB">
        <authorList>
            <consortium name="RefSeq"/>
        </authorList>
    </citation>
    <scope>IDENTIFICATION</scope>
</reference>
<dbReference type="PROSITE" id="PS50157">
    <property type="entry name" value="ZINC_FINGER_C2H2_2"/>
    <property type="match status" value="7"/>
</dbReference>
<dbReference type="Gene3D" id="3.30.160.60">
    <property type="entry name" value="Classic Zinc Finger"/>
    <property type="match status" value="7"/>
</dbReference>
<feature type="domain" description="C2H2-type" evidence="12">
    <location>
        <begin position="163"/>
        <end position="190"/>
    </location>
</feature>